<accession>A0AA88J4C2</accession>
<comment type="caution">
    <text evidence="2">The sequence shown here is derived from an EMBL/GenBank/DDBJ whole genome shotgun (WGS) entry which is preliminary data.</text>
</comment>
<keyword evidence="3" id="KW-1185">Reference proteome</keyword>
<sequence>MPSPRRAPTPMPHLLSSRHHQWASQRSSEPWVAQILGGGEGRSIATVGSTAGNKLVRQPRSRPTAKGVQFQHGGLAARRSPWWAQRRGDLALGLWLDDMLDLVGGFGRPVGTVGFTSRWPPGGGGRGRCGCVVARHC</sequence>
<gene>
    <name evidence="2" type="ORF">TIFTF001_030036</name>
</gene>
<feature type="compositionally biased region" description="Pro residues" evidence="1">
    <location>
        <begin position="1"/>
        <end position="11"/>
    </location>
</feature>
<dbReference type="Proteomes" id="UP001187192">
    <property type="component" value="Unassembled WGS sequence"/>
</dbReference>
<evidence type="ECO:0000313" key="3">
    <source>
        <dbReference type="Proteomes" id="UP001187192"/>
    </source>
</evidence>
<evidence type="ECO:0000256" key="1">
    <source>
        <dbReference type="SAM" id="MobiDB-lite"/>
    </source>
</evidence>
<evidence type="ECO:0000313" key="2">
    <source>
        <dbReference type="EMBL" id="GMN60951.1"/>
    </source>
</evidence>
<dbReference type="AlphaFoldDB" id="A0AA88J4C2"/>
<dbReference type="EMBL" id="BTGU01000104">
    <property type="protein sequence ID" value="GMN60951.1"/>
    <property type="molecule type" value="Genomic_DNA"/>
</dbReference>
<reference evidence="2" key="1">
    <citation type="submission" date="2023-07" db="EMBL/GenBank/DDBJ databases">
        <title>draft genome sequence of fig (Ficus carica).</title>
        <authorList>
            <person name="Takahashi T."/>
            <person name="Nishimura K."/>
        </authorList>
    </citation>
    <scope>NUCLEOTIDE SEQUENCE</scope>
</reference>
<proteinExistence type="predicted"/>
<name>A0AA88J4C2_FICCA</name>
<feature type="region of interest" description="Disordered" evidence="1">
    <location>
        <begin position="1"/>
        <end position="20"/>
    </location>
</feature>
<protein>
    <submittedName>
        <fullName evidence="2">Uncharacterized protein</fullName>
    </submittedName>
</protein>
<organism evidence="2 3">
    <name type="scientific">Ficus carica</name>
    <name type="common">Common fig</name>
    <dbReference type="NCBI Taxonomy" id="3494"/>
    <lineage>
        <taxon>Eukaryota</taxon>
        <taxon>Viridiplantae</taxon>
        <taxon>Streptophyta</taxon>
        <taxon>Embryophyta</taxon>
        <taxon>Tracheophyta</taxon>
        <taxon>Spermatophyta</taxon>
        <taxon>Magnoliopsida</taxon>
        <taxon>eudicotyledons</taxon>
        <taxon>Gunneridae</taxon>
        <taxon>Pentapetalae</taxon>
        <taxon>rosids</taxon>
        <taxon>fabids</taxon>
        <taxon>Rosales</taxon>
        <taxon>Moraceae</taxon>
        <taxon>Ficeae</taxon>
        <taxon>Ficus</taxon>
    </lineage>
</organism>